<dbReference type="AlphaFoldDB" id="A0AB74TTD9"/>
<organism evidence="1">
    <name type="scientific">Dolosigranulum savutiense</name>
    <dbReference type="NCBI Taxonomy" id="3110288"/>
    <lineage>
        <taxon>Bacteria</taxon>
        <taxon>Bacillati</taxon>
        <taxon>Bacillota</taxon>
        <taxon>Bacilli</taxon>
        <taxon>Lactobacillales</taxon>
        <taxon>Carnobacteriaceae</taxon>
        <taxon>Dolosigranulum</taxon>
    </lineage>
</organism>
<accession>A0AB74TTD9</accession>
<dbReference type="KEGG" id="dst:VUQ06_00385"/>
<dbReference type="EMBL" id="CP142435">
    <property type="protein sequence ID" value="XBC49711.1"/>
    <property type="molecule type" value="Genomic_DNA"/>
</dbReference>
<name>A0AB74TTD9_9LACT</name>
<sequence>MDMDIKPNKETLQFFNEILPWITSSKKEKNGITYIFKEGTPNQIRQLLTEIKGKLSFKINN</sequence>
<protein>
    <submittedName>
        <fullName evidence="1">Uncharacterized protein</fullName>
    </submittedName>
</protein>
<reference evidence="1" key="1">
    <citation type="submission" date="2023-12" db="EMBL/GenBank/DDBJ databases">
        <title>Dolosigranulum savutii sp. nov. isolated from human upper respiratory samples collected in Botswana.</title>
        <authorList>
            <person name="Kelly M.S."/>
        </authorList>
    </citation>
    <scope>NUCLEOTIDE SEQUENCE</scope>
    <source>
        <strain evidence="1">MSK294</strain>
    </source>
</reference>
<proteinExistence type="predicted"/>
<dbReference type="RefSeq" id="WP_347301436.1">
    <property type="nucleotide sequence ID" value="NZ_CP142435.1"/>
</dbReference>
<gene>
    <name evidence="1" type="ORF">VUQ06_00385</name>
</gene>
<evidence type="ECO:0000313" key="1">
    <source>
        <dbReference type="EMBL" id="XBC49711.1"/>
    </source>
</evidence>